<dbReference type="GO" id="GO:0042151">
    <property type="term" value="C:nematocyst"/>
    <property type="evidence" value="ECO:0007669"/>
    <property type="project" value="UniProtKB-SubCell"/>
</dbReference>
<evidence type="ECO:0000313" key="7">
    <source>
        <dbReference type="Proteomes" id="UP000683360"/>
    </source>
</evidence>
<keyword evidence="3" id="KW-1052">Target cell membrane</keyword>
<organism evidence="6 7">
    <name type="scientific">Mytilus edulis</name>
    <name type="common">Blue mussel</name>
    <dbReference type="NCBI Taxonomy" id="6550"/>
    <lineage>
        <taxon>Eukaryota</taxon>
        <taxon>Metazoa</taxon>
        <taxon>Spiralia</taxon>
        <taxon>Lophotrochozoa</taxon>
        <taxon>Mollusca</taxon>
        <taxon>Bivalvia</taxon>
        <taxon>Autobranchia</taxon>
        <taxon>Pteriomorphia</taxon>
        <taxon>Mytilida</taxon>
        <taxon>Mytiloidea</taxon>
        <taxon>Mytilidae</taxon>
        <taxon>Mytilinae</taxon>
        <taxon>Mytilus</taxon>
    </lineage>
</organism>
<dbReference type="SUPFAM" id="SSF63724">
    <property type="entry name" value="Cytolysin/lectin"/>
    <property type="match status" value="1"/>
</dbReference>
<evidence type="ECO:0000256" key="4">
    <source>
        <dbReference type="ARBA" id="ARBA00023298"/>
    </source>
</evidence>
<dbReference type="Pfam" id="PF06369">
    <property type="entry name" value="Anemone_cytotox"/>
    <property type="match status" value="1"/>
</dbReference>
<dbReference type="PANTHER" id="PTHR40388:SF1">
    <property type="entry name" value="BRYOPORIN"/>
    <property type="match status" value="1"/>
</dbReference>
<dbReference type="GO" id="GO:0015267">
    <property type="term" value="F:channel activity"/>
    <property type="evidence" value="ECO:0007669"/>
    <property type="project" value="InterPro"/>
</dbReference>
<keyword evidence="4" id="KW-1053">Target membrane</keyword>
<proteinExistence type="predicted"/>
<evidence type="ECO:0000256" key="3">
    <source>
        <dbReference type="ARBA" id="ARBA00022537"/>
    </source>
</evidence>
<keyword evidence="4" id="KW-0472">Membrane</keyword>
<keyword evidence="7" id="KW-1185">Reference proteome</keyword>
<dbReference type="GO" id="GO:0044218">
    <property type="term" value="C:other organism cell membrane"/>
    <property type="evidence" value="ECO:0007669"/>
    <property type="project" value="UniProtKB-KW"/>
</dbReference>
<comment type="caution">
    <text evidence="6">The sequence shown here is derived from an EMBL/GenBank/DDBJ whole genome shotgun (WGS) entry which is preliminary data.</text>
</comment>
<dbReference type="GO" id="GO:0051715">
    <property type="term" value="P:cytolysis in another organism"/>
    <property type="evidence" value="ECO:0007669"/>
    <property type="project" value="InterPro"/>
</dbReference>
<accession>A0A8S3Q442</accession>
<evidence type="ECO:0000313" key="6">
    <source>
        <dbReference type="EMBL" id="CAG2191535.1"/>
    </source>
</evidence>
<dbReference type="InterPro" id="IPR050677">
    <property type="entry name" value="Actinoporin_PFT"/>
</dbReference>
<keyword evidence="5" id="KW-0166">Nematocyst</keyword>
<name>A0A8S3Q442_MYTED</name>
<gene>
    <name evidence="6" type="ORF">MEDL_6779</name>
</gene>
<dbReference type="Gene3D" id="2.60.270.20">
    <property type="entry name" value="Cytolysin/lectin"/>
    <property type="match status" value="1"/>
</dbReference>
<dbReference type="OrthoDB" id="6132998at2759"/>
<dbReference type="GO" id="GO:0006812">
    <property type="term" value="P:monoatomic cation transport"/>
    <property type="evidence" value="ECO:0007669"/>
    <property type="project" value="InterPro"/>
</dbReference>
<sequence>MTLQLSLWKDTGHSLALGKVKESPYQSAFCMIIIVYINSTVDFMKRISKEMKLTSNSTKSATSTNKMHFPKIQLQVVLPNNLDKYNLEDAARKAELEEVDLDNLLETNEGFHNLTNLGVPKTRVIGIISAVTAGFSVLKAVASQIDVSRVCAIGMSNHGNRKLVEPSWYLESGIIRDPLPREILPGDAGIFTFEKTNYATYGTAGTLTYTVEGTDTQIEVMWSVPMVYGIYSNRFNVQIKENQVASSMLHKYLYNNEFQEVSNGGHWMHRDHNNIKVHAAMTNNAKASLLVEIYYNLTTPIIEVVGK</sequence>
<reference evidence="6" key="1">
    <citation type="submission" date="2021-03" db="EMBL/GenBank/DDBJ databases">
        <authorList>
            <person name="Bekaert M."/>
        </authorList>
    </citation>
    <scope>NUCLEOTIDE SEQUENCE</scope>
</reference>
<dbReference type="InterPro" id="IPR015926">
    <property type="entry name" value="Cytolysin/lectin"/>
</dbReference>
<dbReference type="GO" id="GO:0046930">
    <property type="term" value="C:pore complex"/>
    <property type="evidence" value="ECO:0007669"/>
    <property type="project" value="InterPro"/>
</dbReference>
<evidence type="ECO:0000256" key="5">
    <source>
        <dbReference type="ARBA" id="ARBA00023331"/>
    </source>
</evidence>
<comment type="subcellular location">
    <subcellularLocation>
        <location evidence="2">Nematocyst</location>
    </subcellularLocation>
    <subcellularLocation>
        <location evidence="1">Target cell membrane</location>
    </subcellularLocation>
</comment>
<protein>
    <submittedName>
        <fullName evidence="6">Uncharacterized protein</fullName>
    </submittedName>
</protein>
<dbReference type="EMBL" id="CAJPWZ010000365">
    <property type="protein sequence ID" value="CAG2191535.1"/>
    <property type="molecule type" value="Genomic_DNA"/>
</dbReference>
<evidence type="ECO:0000256" key="2">
    <source>
        <dbReference type="ARBA" id="ARBA00004532"/>
    </source>
</evidence>
<dbReference type="InterPro" id="IPR009104">
    <property type="entry name" value="Anemon_actinoporin-like"/>
</dbReference>
<dbReference type="AlphaFoldDB" id="A0A8S3Q442"/>
<dbReference type="PANTHER" id="PTHR40388">
    <property type="entry name" value="BRYOPORIN"/>
    <property type="match status" value="1"/>
</dbReference>
<evidence type="ECO:0000256" key="1">
    <source>
        <dbReference type="ARBA" id="ARBA00004175"/>
    </source>
</evidence>
<dbReference type="Proteomes" id="UP000683360">
    <property type="component" value="Unassembled WGS sequence"/>
</dbReference>
<dbReference type="GO" id="GO:0046931">
    <property type="term" value="P:pore complex assembly"/>
    <property type="evidence" value="ECO:0007669"/>
    <property type="project" value="InterPro"/>
</dbReference>